<dbReference type="AlphaFoldDB" id="A0A3A1QUP0"/>
<accession>A0A3A1QUP0</accession>
<dbReference type="OrthoDB" id="2881830at2"/>
<organism evidence="2 3">
    <name type="scientific">Bacillus salacetis</name>
    <dbReference type="NCBI Taxonomy" id="2315464"/>
    <lineage>
        <taxon>Bacteria</taxon>
        <taxon>Bacillati</taxon>
        <taxon>Bacillota</taxon>
        <taxon>Bacilli</taxon>
        <taxon>Bacillales</taxon>
        <taxon>Bacillaceae</taxon>
        <taxon>Bacillus</taxon>
    </lineage>
</organism>
<evidence type="ECO:0000256" key="1">
    <source>
        <dbReference type="SAM" id="Phobius"/>
    </source>
</evidence>
<name>A0A3A1QUP0_9BACI</name>
<keyword evidence="3" id="KW-1185">Reference proteome</keyword>
<protein>
    <recommendedName>
        <fullName evidence="4">YxlC family protein</fullName>
    </recommendedName>
</protein>
<dbReference type="Proteomes" id="UP000265801">
    <property type="component" value="Unassembled WGS sequence"/>
</dbReference>
<evidence type="ECO:0008006" key="4">
    <source>
        <dbReference type="Google" id="ProtNLM"/>
    </source>
</evidence>
<feature type="transmembrane region" description="Helical" evidence="1">
    <location>
        <begin position="59"/>
        <end position="77"/>
    </location>
</feature>
<sequence>MKQEKHEPQTEWEDLHTLFDKSFETIDKDIEEQTPSLEWFEQFTMNQQEALKQKYRKELAVFLIIAVLVISAILFALNQSILIFAVIQITAFAAAVGYGGVSYLKRVRRT</sequence>
<evidence type="ECO:0000313" key="2">
    <source>
        <dbReference type="EMBL" id="RIW30899.1"/>
    </source>
</evidence>
<keyword evidence="1" id="KW-0812">Transmembrane</keyword>
<dbReference type="RefSeq" id="WP_119548342.1">
    <property type="nucleotide sequence ID" value="NZ_QXIR01000024.1"/>
</dbReference>
<comment type="caution">
    <text evidence="2">The sequence shown here is derived from an EMBL/GenBank/DDBJ whole genome shotgun (WGS) entry which is preliminary data.</text>
</comment>
<dbReference type="InterPro" id="IPR035238">
    <property type="entry name" value="DUF5345"/>
</dbReference>
<feature type="transmembrane region" description="Helical" evidence="1">
    <location>
        <begin position="83"/>
        <end position="104"/>
    </location>
</feature>
<dbReference type="Pfam" id="PF17280">
    <property type="entry name" value="DUF5345"/>
    <property type="match status" value="1"/>
</dbReference>
<evidence type="ECO:0000313" key="3">
    <source>
        <dbReference type="Proteomes" id="UP000265801"/>
    </source>
</evidence>
<reference evidence="2 3" key="1">
    <citation type="submission" date="2018-09" db="EMBL/GenBank/DDBJ databases">
        <title>Bacillus saliacetes sp. nov., isolated from Thai shrimp paste (Ka-pi).</title>
        <authorList>
            <person name="Daroonpunt R."/>
            <person name="Tanasupawat S."/>
            <person name="Yiamsombut S."/>
        </authorList>
    </citation>
    <scope>NUCLEOTIDE SEQUENCE [LARGE SCALE GENOMIC DNA]</scope>
    <source>
        <strain evidence="2 3">SKP7-4</strain>
    </source>
</reference>
<dbReference type="EMBL" id="QXIR01000024">
    <property type="protein sequence ID" value="RIW30899.1"/>
    <property type="molecule type" value="Genomic_DNA"/>
</dbReference>
<gene>
    <name evidence="2" type="ORF">D3H55_16060</name>
</gene>
<keyword evidence="1" id="KW-0472">Membrane</keyword>
<proteinExistence type="predicted"/>
<keyword evidence="1" id="KW-1133">Transmembrane helix</keyword>